<dbReference type="Proteomes" id="UP001463665">
    <property type="component" value="Chromosome"/>
</dbReference>
<dbReference type="PANTHER" id="PTHR32552:SF68">
    <property type="entry name" value="FERRICHROME OUTER MEMBRANE TRANSPORTER_PHAGE RECEPTOR"/>
    <property type="match status" value="1"/>
</dbReference>
<evidence type="ECO:0000256" key="4">
    <source>
        <dbReference type="ARBA" id="ARBA00022496"/>
    </source>
</evidence>
<evidence type="ECO:0000256" key="10">
    <source>
        <dbReference type="ARBA" id="ARBA00023237"/>
    </source>
</evidence>
<evidence type="ECO:0000256" key="5">
    <source>
        <dbReference type="ARBA" id="ARBA00022692"/>
    </source>
</evidence>
<feature type="signal peptide" evidence="12">
    <location>
        <begin position="1"/>
        <end position="18"/>
    </location>
</feature>
<sequence length="225" mass="24411">MKKVLVSVIILGSVTVAAQTKDSANTKNIEEVVINSVTKKDSDYSNKMPLKAIEDPQVYSSVSRAVLENQVLFKVDDAYRNVTGLQPMWTATSRAGDGGSYIVLRGFPSNNSVRNGLVSPVTTVIDAINIERFEVLKGPSGTLYGSNVASYGGLVNRTTKKPSDTFEGQVSLFGGSYNTYRAQADVNAPLTNDKKLLFRINTAYTNEGTFQKKDAQNSFLPSLPP</sequence>
<evidence type="ECO:0000256" key="9">
    <source>
        <dbReference type="ARBA" id="ARBA00023136"/>
    </source>
</evidence>
<evidence type="ECO:0000259" key="13">
    <source>
        <dbReference type="Pfam" id="PF07715"/>
    </source>
</evidence>
<keyword evidence="8" id="KW-0406">Ion transport</keyword>
<evidence type="ECO:0000256" key="12">
    <source>
        <dbReference type="SAM" id="SignalP"/>
    </source>
</evidence>
<comment type="similarity">
    <text evidence="11">Belongs to the TonB-dependent receptor family.</text>
</comment>
<keyword evidence="9 11" id="KW-0472">Membrane</keyword>
<dbReference type="EMBL" id="CP154834">
    <property type="protein sequence ID" value="XAO75044.1"/>
    <property type="molecule type" value="Genomic_DNA"/>
</dbReference>
<keyword evidence="14" id="KW-0675">Receptor</keyword>
<evidence type="ECO:0000313" key="14">
    <source>
        <dbReference type="EMBL" id="XAO75044.1"/>
    </source>
</evidence>
<feature type="domain" description="TonB-dependent receptor plug" evidence="13">
    <location>
        <begin position="54"/>
        <end position="147"/>
    </location>
</feature>
<evidence type="ECO:0000256" key="11">
    <source>
        <dbReference type="PROSITE-ProRule" id="PRU01360"/>
    </source>
</evidence>
<dbReference type="InterPro" id="IPR037066">
    <property type="entry name" value="Plug_dom_sf"/>
</dbReference>
<proteinExistence type="inferred from homology"/>
<dbReference type="InterPro" id="IPR036942">
    <property type="entry name" value="Beta-barrel_TonB_sf"/>
</dbReference>
<evidence type="ECO:0000256" key="6">
    <source>
        <dbReference type="ARBA" id="ARBA00022729"/>
    </source>
</evidence>
<dbReference type="Pfam" id="PF07715">
    <property type="entry name" value="Plug"/>
    <property type="match status" value="1"/>
</dbReference>
<reference evidence="14 15" key="1">
    <citation type="submission" date="2024-04" db="EMBL/GenBank/DDBJ databases">
        <title>Genome sequencing and assembly of rice foliar adapted Chryseobacterium endophyticum OsEnb-ALM-A6.</title>
        <authorList>
            <person name="Kumar S."/>
            <person name="Javed M."/>
            <person name="Chouhan V."/>
            <person name="Charishma K."/>
            <person name="Patel A."/>
            <person name="Kumar M."/>
            <person name="Sahu K.P."/>
            <person name="Kumar A."/>
        </authorList>
    </citation>
    <scope>NUCLEOTIDE SEQUENCE [LARGE SCALE GENOMIC DNA]</scope>
    <source>
        <strain evidence="14 15">OsEnb-ALM-A6</strain>
    </source>
</reference>
<dbReference type="Gene3D" id="2.170.130.10">
    <property type="entry name" value="TonB-dependent receptor, plug domain"/>
    <property type="match status" value="1"/>
</dbReference>
<name>A0AAU6WR51_9FLAO</name>
<gene>
    <name evidence="14" type="ORF">AAFP95_03315</name>
</gene>
<evidence type="ECO:0000256" key="7">
    <source>
        <dbReference type="ARBA" id="ARBA00023004"/>
    </source>
</evidence>
<dbReference type="PROSITE" id="PS52016">
    <property type="entry name" value="TONB_DEPENDENT_REC_3"/>
    <property type="match status" value="1"/>
</dbReference>
<keyword evidence="6 12" id="KW-0732">Signal</keyword>
<accession>A0AAU6WR51</accession>
<dbReference type="SUPFAM" id="SSF56935">
    <property type="entry name" value="Porins"/>
    <property type="match status" value="1"/>
</dbReference>
<keyword evidence="5 11" id="KW-0812">Transmembrane</keyword>
<comment type="subcellular location">
    <subcellularLocation>
        <location evidence="1 11">Cell outer membrane</location>
        <topology evidence="1 11">Multi-pass membrane protein</topology>
    </subcellularLocation>
</comment>
<dbReference type="InterPro" id="IPR012910">
    <property type="entry name" value="Plug_dom"/>
</dbReference>
<keyword evidence="7" id="KW-0408">Iron</keyword>
<dbReference type="InterPro" id="IPR039426">
    <property type="entry name" value="TonB-dep_rcpt-like"/>
</dbReference>
<dbReference type="GO" id="GO:0015344">
    <property type="term" value="F:siderophore uptake transmembrane transporter activity"/>
    <property type="evidence" value="ECO:0007669"/>
    <property type="project" value="TreeGrafter"/>
</dbReference>
<dbReference type="GO" id="GO:0009279">
    <property type="term" value="C:cell outer membrane"/>
    <property type="evidence" value="ECO:0007669"/>
    <property type="project" value="UniProtKB-SubCell"/>
</dbReference>
<keyword evidence="4" id="KW-0410">Iron transport</keyword>
<keyword evidence="10 11" id="KW-0998">Cell outer membrane</keyword>
<evidence type="ECO:0000256" key="8">
    <source>
        <dbReference type="ARBA" id="ARBA00023065"/>
    </source>
</evidence>
<keyword evidence="2 11" id="KW-0813">Transport</keyword>
<organism evidence="14 15">
    <name type="scientific">Chryseobacterium endophyticum</name>
    <dbReference type="NCBI Taxonomy" id="1854762"/>
    <lineage>
        <taxon>Bacteria</taxon>
        <taxon>Pseudomonadati</taxon>
        <taxon>Bacteroidota</taxon>
        <taxon>Flavobacteriia</taxon>
        <taxon>Flavobacteriales</taxon>
        <taxon>Weeksellaceae</taxon>
        <taxon>Chryseobacterium group</taxon>
        <taxon>Chryseobacterium</taxon>
    </lineage>
</organism>
<evidence type="ECO:0000256" key="2">
    <source>
        <dbReference type="ARBA" id="ARBA00022448"/>
    </source>
</evidence>
<dbReference type="RefSeq" id="WP_345766925.1">
    <property type="nucleotide sequence ID" value="NZ_CP154834.1"/>
</dbReference>
<keyword evidence="3 11" id="KW-1134">Transmembrane beta strand</keyword>
<dbReference type="AlphaFoldDB" id="A0AAU6WR51"/>
<dbReference type="PANTHER" id="PTHR32552">
    <property type="entry name" value="FERRICHROME IRON RECEPTOR-RELATED"/>
    <property type="match status" value="1"/>
</dbReference>
<protein>
    <submittedName>
        <fullName evidence="14">TonB-dependent receptor plug domain-containing protein</fullName>
    </submittedName>
</protein>
<keyword evidence="15" id="KW-1185">Reference proteome</keyword>
<evidence type="ECO:0000256" key="3">
    <source>
        <dbReference type="ARBA" id="ARBA00022452"/>
    </source>
</evidence>
<evidence type="ECO:0000256" key="1">
    <source>
        <dbReference type="ARBA" id="ARBA00004571"/>
    </source>
</evidence>
<evidence type="ECO:0000313" key="15">
    <source>
        <dbReference type="Proteomes" id="UP001463665"/>
    </source>
</evidence>
<feature type="chain" id="PRO_5043571197" evidence="12">
    <location>
        <begin position="19"/>
        <end position="225"/>
    </location>
</feature>
<dbReference type="Gene3D" id="2.40.170.20">
    <property type="entry name" value="TonB-dependent receptor, beta-barrel domain"/>
    <property type="match status" value="1"/>
</dbReference>